<organism evidence="7 8">
    <name type="scientific">Periweissella fabaria</name>
    <dbReference type="NCBI Taxonomy" id="546157"/>
    <lineage>
        <taxon>Bacteria</taxon>
        <taxon>Bacillati</taxon>
        <taxon>Bacillota</taxon>
        <taxon>Bacilli</taxon>
        <taxon>Lactobacillales</taxon>
        <taxon>Lactobacillaceae</taxon>
        <taxon>Periweissella</taxon>
    </lineage>
</organism>
<feature type="region of interest" description="Disordered" evidence="5">
    <location>
        <begin position="29"/>
        <end position="48"/>
    </location>
</feature>
<dbReference type="PANTHER" id="PTHR41286">
    <property type="entry name" value="HNH NUCLEASE YAJD-RELATED"/>
    <property type="match status" value="1"/>
</dbReference>
<comment type="caution">
    <text evidence="7">The sequence shown here is derived from an EMBL/GenBank/DDBJ whole genome shotgun (WGS) entry which is preliminary data.</text>
</comment>
<dbReference type="InterPro" id="IPR002711">
    <property type="entry name" value="HNH"/>
</dbReference>
<evidence type="ECO:0000256" key="3">
    <source>
        <dbReference type="ARBA" id="ARBA00038412"/>
    </source>
</evidence>
<dbReference type="CDD" id="cd00085">
    <property type="entry name" value="HNHc"/>
    <property type="match status" value="1"/>
</dbReference>
<evidence type="ECO:0000313" key="8">
    <source>
        <dbReference type="Proteomes" id="UP000789707"/>
    </source>
</evidence>
<keyword evidence="2" id="KW-0378">Hydrolase</keyword>
<dbReference type="Pfam" id="PF01844">
    <property type="entry name" value="HNH"/>
    <property type="match status" value="1"/>
</dbReference>
<evidence type="ECO:0000256" key="2">
    <source>
        <dbReference type="ARBA" id="ARBA00022801"/>
    </source>
</evidence>
<sequence length="171" mass="20468">MKVHRCGHLNCRTKVAIEERYCSQHQALHPRNKQQDRHYNMQRKADTKTKERLKFYRTKAWKVQREYIMKRDHGLCRYCQLVGQVTPAYMVDHIVPNEIAPELQLEETNLVASCKSCHNIKTKWEQEFYGTGKRNKKRSEQLLIKDVKYLEYVFKMTSKAPYGFQKGRTVQ</sequence>
<feature type="compositionally biased region" description="Basic and acidic residues" evidence="5">
    <location>
        <begin position="33"/>
        <end position="48"/>
    </location>
</feature>
<dbReference type="SMART" id="SM00507">
    <property type="entry name" value="HNHc"/>
    <property type="match status" value="1"/>
</dbReference>
<accession>A0ABN8BN45</accession>
<dbReference type="Gene3D" id="1.10.30.50">
    <property type="match status" value="1"/>
</dbReference>
<name>A0ABN8BN45_9LACO</name>
<comment type="similarity">
    <text evidence="3">Belongs to the HNH nuclease family.</text>
</comment>
<keyword evidence="8" id="KW-1185">Reference proteome</keyword>
<dbReference type="PANTHER" id="PTHR41286:SF1">
    <property type="entry name" value="HNH NUCLEASE YAJD-RELATED"/>
    <property type="match status" value="1"/>
</dbReference>
<reference evidence="7 8" key="1">
    <citation type="submission" date="2021-11" db="EMBL/GenBank/DDBJ databases">
        <authorList>
            <person name="Depoorter E."/>
        </authorList>
    </citation>
    <scope>NUCLEOTIDE SEQUENCE [LARGE SCALE GENOMIC DNA]</scope>
    <source>
        <strain evidence="7 8">LMG 24289</strain>
    </source>
</reference>
<dbReference type="InterPro" id="IPR003615">
    <property type="entry name" value="HNH_nuc"/>
</dbReference>
<dbReference type="EMBL" id="CAKKNS010000010">
    <property type="protein sequence ID" value="CAH0417480.1"/>
    <property type="molecule type" value="Genomic_DNA"/>
</dbReference>
<gene>
    <name evidence="7" type="ORF">WFA24289_01821</name>
</gene>
<proteinExistence type="inferred from homology"/>
<dbReference type="RefSeq" id="WP_230097502.1">
    <property type="nucleotide sequence ID" value="NZ_CAKKNS010000010.1"/>
</dbReference>
<keyword evidence="1" id="KW-0540">Nuclease</keyword>
<evidence type="ECO:0000313" key="7">
    <source>
        <dbReference type="EMBL" id="CAH0417480.1"/>
    </source>
</evidence>
<evidence type="ECO:0000256" key="4">
    <source>
        <dbReference type="ARBA" id="ARBA00040194"/>
    </source>
</evidence>
<evidence type="ECO:0000256" key="5">
    <source>
        <dbReference type="SAM" id="MobiDB-lite"/>
    </source>
</evidence>
<dbReference type="Proteomes" id="UP000789707">
    <property type="component" value="Unassembled WGS sequence"/>
</dbReference>
<protein>
    <recommendedName>
        <fullName evidence="4">Putative HNH nuclease YajD</fullName>
    </recommendedName>
</protein>
<evidence type="ECO:0000256" key="1">
    <source>
        <dbReference type="ARBA" id="ARBA00022722"/>
    </source>
</evidence>
<evidence type="ECO:0000259" key="6">
    <source>
        <dbReference type="SMART" id="SM00507"/>
    </source>
</evidence>
<feature type="domain" description="HNH nuclease" evidence="6">
    <location>
        <begin position="63"/>
        <end position="119"/>
    </location>
</feature>